<gene>
    <name evidence="12" type="ORF">CQY20_14210</name>
    <name evidence="11" type="ORF">MAGR_02810</name>
</gene>
<dbReference type="GO" id="GO:0046677">
    <property type="term" value="P:response to antibiotic"/>
    <property type="evidence" value="ECO:0007669"/>
    <property type="project" value="UniProtKB-KW"/>
</dbReference>
<keyword evidence="5 9" id="KW-0812">Transmembrane</keyword>
<keyword evidence="4" id="KW-1003">Cell membrane</keyword>
<evidence type="ECO:0000313" key="14">
    <source>
        <dbReference type="Proteomes" id="UP000465302"/>
    </source>
</evidence>
<comment type="similarity">
    <text evidence="2">Belongs to the drug/metabolite transporter (DMT) superfamily. Small multidrug resistance (SMR) (TC 2.A.7.1) family. Mmr subfamily.</text>
</comment>
<comment type="subcellular location">
    <subcellularLocation>
        <location evidence="1 9">Cell membrane</location>
        <topology evidence="1 9">Multi-pass membrane protein</topology>
    </subcellularLocation>
</comment>
<evidence type="ECO:0000256" key="3">
    <source>
        <dbReference type="ARBA" id="ARBA00022448"/>
    </source>
</evidence>
<reference evidence="11" key="3">
    <citation type="submission" date="2020-02" db="EMBL/GenBank/DDBJ databases">
        <authorList>
            <person name="Matsumoto Y."/>
            <person name="Motooka D."/>
            <person name="Nakamura S."/>
        </authorList>
    </citation>
    <scope>NUCLEOTIDE SEQUENCE</scope>
    <source>
        <strain evidence="11">JCM 6377</strain>
    </source>
</reference>
<feature type="transmembrane region" description="Helical" evidence="10">
    <location>
        <begin position="84"/>
        <end position="102"/>
    </location>
</feature>
<keyword evidence="8" id="KW-0046">Antibiotic resistance</keyword>
<dbReference type="RefSeq" id="WP_097940729.1">
    <property type="nucleotide sequence ID" value="NZ_BLKS01000001.1"/>
</dbReference>
<dbReference type="OrthoDB" id="3175079at2"/>
<evidence type="ECO:0000313" key="13">
    <source>
        <dbReference type="Proteomes" id="UP000220914"/>
    </source>
</evidence>
<dbReference type="Gene3D" id="1.10.3730.20">
    <property type="match status" value="1"/>
</dbReference>
<evidence type="ECO:0000256" key="8">
    <source>
        <dbReference type="ARBA" id="ARBA00023251"/>
    </source>
</evidence>
<keyword evidence="6 10" id="KW-1133">Transmembrane helix</keyword>
<comment type="caution">
    <text evidence="12">The sequence shown here is derived from an EMBL/GenBank/DDBJ whole genome shotgun (WGS) entry which is preliminary data.</text>
</comment>
<accession>A0A2A7N2U8</accession>
<evidence type="ECO:0000256" key="6">
    <source>
        <dbReference type="ARBA" id="ARBA00022989"/>
    </source>
</evidence>
<keyword evidence="3" id="KW-0813">Transport</keyword>
<dbReference type="InterPro" id="IPR045324">
    <property type="entry name" value="Small_multidrug_res"/>
</dbReference>
<keyword evidence="13" id="KW-1185">Reference proteome</keyword>
<dbReference type="AlphaFoldDB" id="A0A2A7N2U8"/>
<evidence type="ECO:0000256" key="1">
    <source>
        <dbReference type="ARBA" id="ARBA00004651"/>
    </source>
</evidence>
<dbReference type="Pfam" id="PF00893">
    <property type="entry name" value="Multi_Drug_Res"/>
    <property type="match status" value="1"/>
</dbReference>
<evidence type="ECO:0000256" key="7">
    <source>
        <dbReference type="ARBA" id="ARBA00023136"/>
    </source>
</evidence>
<dbReference type="InterPro" id="IPR037185">
    <property type="entry name" value="EmrE-like"/>
</dbReference>
<dbReference type="InterPro" id="IPR000390">
    <property type="entry name" value="Small_drug/metabolite_transptr"/>
</dbReference>
<reference evidence="12 13" key="1">
    <citation type="submission" date="2017-10" db="EMBL/GenBank/DDBJ databases">
        <title>The new phylogeny of genus Mycobacterium.</title>
        <authorList>
            <person name="Tortoli E."/>
            <person name="Trovato A."/>
            <person name="Cirillo D.M."/>
        </authorList>
    </citation>
    <scope>NUCLEOTIDE SEQUENCE [LARGE SCALE GENOMIC DNA]</scope>
    <source>
        <strain evidence="12 13">CCUG37673</strain>
    </source>
</reference>
<feature type="transmembrane region" description="Helical" evidence="10">
    <location>
        <begin position="56"/>
        <end position="78"/>
    </location>
</feature>
<dbReference type="SUPFAM" id="SSF103481">
    <property type="entry name" value="Multidrug resistance efflux transporter EmrE"/>
    <property type="match status" value="1"/>
</dbReference>
<organism evidence="12 13">
    <name type="scientific">Mycolicibacterium agri</name>
    <name type="common">Mycobacterium agri</name>
    <dbReference type="NCBI Taxonomy" id="36811"/>
    <lineage>
        <taxon>Bacteria</taxon>
        <taxon>Bacillati</taxon>
        <taxon>Actinomycetota</taxon>
        <taxon>Actinomycetes</taxon>
        <taxon>Mycobacteriales</taxon>
        <taxon>Mycobacteriaceae</taxon>
        <taxon>Mycolicibacterium</taxon>
    </lineage>
</organism>
<evidence type="ECO:0000313" key="11">
    <source>
        <dbReference type="EMBL" id="GFG48840.1"/>
    </source>
</evidence>
<evidence type="ECO:0000256" key="9">
    <source>
        <dbReference type="RuleBase" id="RU003942"/>
    </source>
</evidence>
<keyword evidence="7 10" id="KW-0472">Membrane</keyword>
<feature type="transmembrane region" description="Helical" evidence="10">
    <location>
        <begin position="30"/>
        <end position="49"/>
    </location>
</feature>
<dbReference type="PANTHER" id="PTHR30561:SF1">
    <property type="entry name" value="MULTIDRUG TRANSPORTER EMRE"/>
    <property type="match status" value="1"/>
</dbReference>
<evidence type="ECO:0000256" key="2">
    <source>
        <dbReference type="ARBA" id="ARBA00007822"/>
    </source>
</evidence>
<dbReference type="GO" id="GO:0005886">
    <property type="term" value="C:plasma membrane"/>
    <property type="evidence" value="ECO:0007669"/>
    <property type="project" value="UniProtKB-SubCell"/>
</dbReference>
<dbReference type="EMBL" id="PDCP01000022">
    <property type="protein sequence ID" value="PEG38093.1"/>
    <property type="molecule type" value="Genomic_DNA"/>
</dbReference>
<evidence type="ECO:0000313" key="12">
    <source>
        <dbReference type="EMBL" id="PEG38093.1"/>
    </source>
</evidence>
<evidence type="ECO:0000256" key="10">
    <source>
        <dbReference type="SAM" id="Phobius"/>
    </source>
</evidence>
<dbReference type="PANTHER" id="PTHR30561">
    <property type="entry name" value="SMR FAMILY PROTON-DEPENDENT DRUG EFFLUX TRANSPORTER SUGE"/>
    <property type="match status" value="1"/>
</dbReference>
<dbReference type="Proteomes" id="UP000465302">
    <property type="component" value="Unassembled WGS sequence"/>
</dbReference>
<sequence length="112" mass="11507">MRKWVLLGAAIIVEVAGTLSLRASQDHSAWLVVVAIGYIGAFVLLTLVLRAGLSIGVAYGIWGALGTAGTAVMAAAIFGEPFTWPIALGIGLIIAGVLLVELGSRHGEKVTP</sequence>
<proteinExistence type="inferred from homology"/>
<dbReference type="GO" id="GO:0022857">
    <property type="term" value="F:transmembrane transporter activity"/>
    <property type="evidence" value="ECO:0007669"/>
    <property type="project" value="InterPro"/>
</dbReference>
<protein>
    <submittedName>
        <fullName evidence="12">QacE family quaternary ammonium compound efflux SMR transporter</fullName>
    </submittedName>
</protein>
<reference evidence="11 14" key="2">
    <citation type="journal article" date="2019" name="Emerg. Microbes Infect.">
        <title>Comprehensive subspecies identification of 175 nontuberculous mycobacteria species based on 7547 genomic profiles.</title>
        <authorList>
            <person name="Matsumoto Y."/>
            <person name="Kinjo T."/>
            <person name="Motooka D."/>
            <person name="Nabeya D."/>
            <person name="Jung N."/>
            <person name="Uechi K."/>
            <person name="Horii T."/>
            <person name="Iida T."/>
            <person name="Fujita J."/>
            <person name="Nakamura S."/>
        </authorList>
    </citation>
    <scope>NUCLEOTIDE SEQUENCE [LARGE SCALE GENOMIC DNA]</scope>
    <source>
        <strain evidence="11 14">JCM 6377</strain>
    </source>
</reference>
<evidence type="ECO:0000256" key="5">
    <source>
        <dbReference type="ARBA" id="ARBA00022692"/>
    </source>
</evidence>
<name>A0A2A7N2U8_MYCAG</name>
<dbReference type="Proteomes" id="UP000220914">
    <property type="component" value="Unassembled WGS sequence"/>
</dbReference>
<evidence type="ECO:0000256" key="4">
    <source>
        <dbReference type="ARBA" id="ARBA00022475"/>
    </source>
</evidence>
<dbReference type="EMBL" id="BLKS01000001">
    <property type="protein sequence ID" value="GFG48840.1"/>
    <property type="molecule type" value="Genomic_DNA"/>
</dbReference>